<name>A0A7H1C0R5_9PAST</name>
<sequence length="358" mass="39074">MAKIDRLANVTIDLGTTAIAGKSFSDLLILGKHKLPRVTNRVLILTDANDLLDMGLSSTDPLYVAVATAFSQVTHISQVYVGNIADSETVAEALAACAKENNNWYGLALTSRVEDEVLLAGAWAEANQKLFITASNAVGIIDAGEESDLASQFKTKNFFRSTVIYSHKADVEYPEVAWMSYCFTFYPGAETWANKKLSGVSHSPLTEAEFAALKKKNASSFENFNDSFSITQGGKVAGGEWIDIIRFRDWLVQEIQINVTSTLINTYGKVPYTDQGIELIGQSVRKALDLGIERGGIAPLEYDNDKNEIPSYILSLPKSANVSDNNKANRILQDVKFKARLAGAIHLAEIKGSLGYSM</sequence>
<reference evidence="1 2" key="1">
    <citation type="submission" date="2020-09" db="EMBL/GenBank/DDBJ databases">
        <title>Mannheimia bovis sp.nov., isolated from a cow.</title>
        <authorList>
            <person name="Li F."/>
        </authorList>
    </citation>
    <scope>NUCLEOTIDE SEQUENCE [LARGE SCALE GENOMIC DNA]</scope>
    <source>
        <strain evidence="1 2">ZY190616</strain>
    </source>
</reference>
<accession>A0A7H1C0R5</accession>
<organism evidence="1 2">
    <name type="scientific">Mannheimia bovis</name>
    <dbReference type="NCBI Taxonomy" id="2770636"/>
    <lineage>
        <taxon>Bacteria</taxon>
        <taxon>Pseudomonadati</taxon>
        <taxon>Pseudomonadota</taxon>
        <taxon>Gammaproteobacteria</taxon>
        <taxon>Pasteurellales</taxon>
        <taxon>Pasteurellaceae</taxon>
        <taxon>Mannheimia</taxon>
    </lineage>
</organism>
<evidence type="ECO:0000313" key="2">
    <source>
        <dbReference type="Proteomes" id="UP000576260"/>
    </source>
</evidence>
<gene>
    <name evidence="1" type="ORF">ICJ55_07330</name>
</gene>
<dbReference type="EMBL" id="CP061280">
    <property type="protein sequence ID" value="QNS14570.1"/>
    <property type="molecule type" value="Genomic_DNA"/>
</dbReference>
<dbReference type="RefSeq" id="WP_188156217.1">
    <property type="nucleotide sequence ID" value="NZ_CP061280.1"/>
</dbReference>
<protein>
    <submittedName>
        <fullName evidence="1">DUF3383 family protein</fullName>
    </submittedName>
</protein>
<dbReference type="AlphaFoldDB" id="A0A7H1C0R5"/>
<dbReference type="InterPro" id="IPR021808">
    <property type="entry name" value="DUF3383"/>
</dbReference>
<dbReference type="KEGG" id="mbos:ICJ55_07330"/>
<dbReference type="Pfam" id="PF11863">
    <property type="entry name" value="DUF3383"/>
    <property type="match status" value="1"/>
</dbReference>
<dbReference type="Proteomes" id="UP000576260">
    <property type="component" value="Chromosome"/>
</dbReference>
<proteinExistence type="predicted"/>
<keyword evidence="2" id="KW-1185">Reference proteome</keyword>
<evidence type="ECO:0000313" key="1">
    <source>
        <dbReference type="EMBL" id="QNS14570.1"/>
    </source>
</evidence>